<accession>A0A0J1H099</accession>
<dbReference type="Gene3D" id="3.40.30.10">
    <property type="entry name" value="Glutaredoxin"/>
    <property type="match status" value="1"/>
</dbReference>
<dbReference type="PATRIC" id="fig|1195763.3.peg.2691"/>
<dbReference type="InterPro" id="IPR036249">
    <property type="entry name" value="Thioredoxin-like_sf"/>
</dbReference>
<organism evidence="6 7">
    <name type="scientific">Photobacterium aquae</name>
    <dbReference type="NCBI Taxonomy" id="1195763"/>
    <lineage>
        <taxon>Bacteria</taxon>
        <taxon>Pseudomonadati</taxon>
        <taxon>Pseudomonadota</taxon>
        <taxon>Gammaproteobacteria</taxon>
        <taxon>Vibrionales</taxon>
        <taxon>Vibrionaceae</taxon>
        <taxon>Photobacterium</taxon>
    </lineage>
</organism>
<name>A0A0J1H099_9GAMM</name>
<dbReference type="PROSITE" id="PS00460">
    <property type="entry name" value="GLUTATHIONE_PEROXID_1"/>
    <property type="match status" value="1"/>
</dbReference>
<dbReference type="PANTHER" id="PTHR11592">
    <property type="entry name" value="GLUTATHIONE PEROXIDASE"/>
    <property type="match status" value="1"/>
</dbReference>
<evidence type="ECO:0000256" key="1">
    <source>
        <dbReference type="ARBA" id="ARBA00006926"/>
    </source>
</evidence>
<evidence type="ECO:0000256" key="2">
    <source>
        <dbReference type="ARBA" id="ARBA00022559"/>
    </source>
</evidence>
<keyword evidence="3 5" id="KW-0560">Oxidoreductase</keyword>
<dbReference type="SUPFAM" id="SSF52833">
    <property type="entry name" value="Thioredoxin-like"/>
    <property type="match status" value="1"/>
</dbReference>
<reference evidence="6 7" key="1">
    <citation type="submission" date="2015-05" db="EMBL/GenBank/DDBJ databases">
        <title>Photobacterium galathea sp. nov.</title>
        <authorList>
            <person name="Machado H."/>
            <person name="Gram L."/>
        </authorList>
    </citation>
    <scope>NUCLEOTIDE SEQUENCE [LARGE SCALE GENOMIC DNA]</scope>
    <source>
        <strain evidence="6 7">CGMCC 1.12159</strain>
    </source>
</reference>
<dbReference type="Pfam" id="PF00255">
    <property type="entry name" value="GSHPx"/>
    <property type="match status" value="1"/>
</dbReference>
<dbReference type="PIRSF" id="PIRSF000303">
    <property type="entry name" value="Glutathion_perox"/>
    <property type="match status" value="1"/>
</dbReference>
<dbReference type="Proteomes" id="UP000036097">
    <property type="component" value="Unassembled WGS sequence"/>
</dbReference>
<dbReference type="STRING" id="1195763.ABT56_12730"/>
<protein>
    <recommendedName>
        <fullName evidence="5">Glutathione peroxidase</fullName>
    </recommendedName>
</protein>
<evidence type="ECO:0000256" key="3">
    <source>
        <dbReference type="ARBA" id="ARBA00023002"/>
    </source>
</evidence>
<feature type="active site" evidence="4">
    <location>
        <position position="58"/>
    </location>
</feature>
<dbReference type="PANTHER" id="PTHR11592:SF44">
    <property type="entry name" value="GLUTATHIONE PEROXIDASE"/>
    <property type="match status" value="1"/>
</dbReference>
<evidence type="ECO:0000256" key="4">
    <source>
        <dbReference type="PIRSR" id="PIRSR000303-1"/>
    </source>
</evidence>
<evidence type="ECO:0000313" key="7">
    <source>
        <dbReference type="Proteomes" id="UP000036097"/>
    </source>
</evidence>
<evidence type="ECO:0000313" key="6">
    <source>
        <dbReference type="EMBL" id="KLV05253.1"/>
    </source>
</evidence>
<dbReference type="EMBL" id="LDOT01000015">
    <property type="protein sequence ID" value="KLV05253.1"/>
    <property type="molecule type" value="Genomic_DNA"/>
</dbReference>
<dbReference type="InterPro" id="IPR000889">
    <property type="entry name" value="Glutathione_peroxidase"/>
</dbReference>
<dbReference type="RefSeq" id="WP_047879272.1">
    <property type="nucleotide sequence ID" value="NZ_LDOT01000015.1"/>
</dbReference>
<proteinExistence type="inferred from homology"/>
<sequence>MILSVFVSKAAWGSDGKSSDCPLLLQHSFTQLNSSKQLDMCGLFKGKVLLIVNTASQCGFTPQYKQLEALHQAYSSRGFAVIGFPSNDFRQDRGSEADTAKVCYLDYGVTFPMAGRTAVTGSQANPVFKQLAAESGVEPNWNFFKYLIDRKGNVVAVFASRTQPTDALLTGQLEQLLR</sequence>
<dbReference type="GO" id="GO:0004601">
    <property type="term" value="F:peroxidase activity"/>
    <property type="evidence" value="ECO:0007669"/>
    <property type="project" value="UniProtKB-KW"/>
</dbReference>
<comment type="similarity">
    <text evidence="1 5">Belongs to the glutathione peroxidase family.</text>
</comment>
<dbReference type="GO" id="GO:0034599">
    <property type="term" value="P:cellular response to oxidative stress"/>
    <property type="evidence" value="ECO:0007669"/>
    <property type="project" value="TreeGrafter"/>
</dbReference>
<dbReference type="PRINTS" id="PR01011">
    <property type="entry name" value="GLUTPROXDASE"/>
</dbReference>
<evidence type="ECO:0000256" key="5">
    <source>
        <dbReference type="RuleBase" id="RU000499"/>
    </source>
</evidence>
<dbReference type="CDD" id="cd00340">
    <property type="entry name" value="GSH_Peroxidase"/>
    <property type="match status" value="1"/>
</dbReference>
<dbReference type="OrthoDB" id="9785502at2"/>
<dbReference type="InterPro" id="IPR029759">
    <property type="entry name" value="GPX_AS"/>
</dbReference>
<comment type="caution">
    <text evidence="6">The sequence shown here is derived from an EMBL/GenBank/DDBJ whole genome shotgun (WGS) entry which is preliminary data.</text>
</comment>
<dbReference type="AlphaFoldDB" id="A0A0J1H099"/>
<keyword evidence="7" id="KW-1185">Reference proteome</keyword>
<gene>
    <name evidence="6" type="ORF">ABT56_12730</name>
</gene>
<dbReference type="PROSITE" id="PS51355">
    <property type="entry name" value="GLUTATHIONE_PEROXID_3"/>
    <property type="match status" value="1"/>
</dbReference>
<keyword evidence="2 5" id="KW-0575">Peroxidase</keyword>